<protein>
    <recommendedName>
        <fullName evidence="2">PAS fold-4 domain-containing protein</fullName>
    </recommendedName>
</protein>
<dbReference type="InterPro" id="IPR013656">
    <property type="entry name" value="PAS_4"/>
</dbReference>
<keyword evidence="4" id="KW-1185">Reference proteome</keyword>
<dbReference type="SUPFAM" id="SSF55785">
    <property type="entry name" value="PYP-like sensor domain (PAS domain)"/>
    <property type="match status" value="1"/>
</dbReference>
<reference evidence="4" key="1">
    <citation type="journal article" date="2010" name="Nat. Biotechnol.">
        <title>Draft genome sequence of the oilseed species Ricinus communis.</title>
        <authorList>
            <person name="Chan A.P."/>
            <person name="Crabtree J."/>
            <person name="Zhao Q."/>
            <person name="Lorenzi H."/>
            <person name="Orvis J."/>
            <person name="Puiu D."/>
            <person name="Melake-Berhan A."/>
            <person name="Jones K.M."/>
            <person name="Redman J."/>
            <person name="Chen G."/>
            <person name="Cahoon E.B."/>
            <person name="Gedil M."/>
            <person name="Stanke M."/>
            <person name="Haas B.J."/>
            <person name="Wortman J.R."/>
            <person name="Fraser-Liggett C.M."/>
            <person name="Ravel J."/>
            <person name="Rabinowicz P.D."/>
        </authorList>
    </citation>
    <scope>NUCLEOTIDE SEQUENCE [LARGE SCALE GENOMIC DNA]</scope>
    <source>
        <strain evidence="4">cv. Hale</strain>
    </source>
</reference>
<dbReference type="Proteomes" id="UP000008311">
    <property type="component" value="Unassembled WGS sequence"/>
</dbReference>
<dbReference type="AlphaFoldDB" id="B9TPM1"/>
<dbReference type="Pfam" id="PF08448">
    <property type="entry name" value="PAS_4"/>
    <property type="match status" value="1"/>
</dbReference>
<keyword evidence="1" id="KW-0812">Transmembrane</keyword>
<dbReference type="EMBL" id="EQ996107">
    <property type="protein sequence ID" value="EEF22193.1"/>
    <property type="molecule type" value="Genomic_DNA"/>
</dbReference>
<keyword evidence="1" id="KW-1133">Transmembrane helix</keyword>
<feature type="non-terminal residue" evidence="3">
    <location>
        <position position="1"/>
    </location>
</feature>
<dbReference type="InParanoid" id="B9TPM1"/>
<evidence type="ECO:0000259" key="2">
    <source>
        <dbReference type="Pfam" id="PF08448"/>
    </source>
</evidence>
<accession>B9TPM1</accession>
<evidence type="ECO:0000313" key="4">
    <source>
        <dbReference type="Proteomes" id="UP000008311"/>
    </source>
</evidence>
<gene>
    <name evidence="3" type="ORF">RCOM_2121250</name>
</gene>
<feature type="transmembrane region" description="Helical" evidence="1">
    <location>
        <begin position="6"/>
        <end position="32"/>
    </location>
</feature>
<evidence type="ECO:0000256" key="1">
    <source>
        <dbReference type="SAM" id="Phobius"/>
    </source>
</evidence>
<feature type="domain" description="PAS fold-4" evidence="2">
    <location>
        <begin position="112"/>
        <end position="220"/>
    </location>
</feature>
<evidence type="ECO:0000313" key="3">
    <source>
        <dbReference type="EMBL" id="EEF22193.1"/>
    </source>
</evidence>
<sequence length="257" mass="28317">ARAYEALLRAVAPIAATMILVLAAGFSLAWAVGGRIARSVRELVAPAQALAGGQPFAMPAATFREADMVARALQALEGDLRRHHHQLESLVAERTAQLERNRAQLETLYATAPVGLSYVDSELRIVRINDYLAALNEEKVVAHLGRHIGDMIRDHALRAAVLADYRTVLDTGKPLTGLRREGYASAAPDQLRHWVLSYYPQFGTDGQIIGITALVLDETDYKRVESQLQRSRQLLSSVVEHMPAVIFLKRAEDLSYA</sequence>
<dbReference type="InterPro" id="IPR035965">
    <property type="entry name" value="PAS-like_dom_sf"/>
</dbReference>
<name>B9TPM1_RICCO</name>
<organism evidence="3 4">
    <name type="scientific">Ricinus communis</name>
    <name type="common">Castor bean</name>
    <dbReference type="NCBI Taxonomy" id="3988"/>
    <lineage>
        <taxon>Eukaryota</taxon>
        <taxon>Viridiplantae</taxon>
        <taxon>Streptophyta</taxon>
        <taxon>Embryophyta</taxon>
        <taxon>Tracheophyta</taxon>
        <taxon>Spermatophyta</taxon>
        <taxon>Magnoliopsida</taxon>
        <taxon>eudicotyledons</taxon>
        <taxon>Gunneridae</taxon>
        <taxon>Pentapetalae</taxon>
        <taxon>rosids</taxon>
        <taxon>fabids</taxon>
        <taxon>Malpighiales</taxon>
        <taxon>Euphorbiaceae</taxon>
        <taxon>Acalyphoideae</taxon>
        <taxon>Acalypheae</taxon>
        <taxon>Ricinus</taxon>
    </lineage>
</organism>
<feature type="non-terminal residue" evidence="3">
    <location>
        <position position="257"/>
    </location>
</feature>
<proteinExistence type="predicted"/>
<keyword evidence="1" id="KW-0472">Membrane</keyword>
<dbReference type="Gene3D" id="3.30.450.20">
    <property type="entry name" value="PAS domain"/>
    <property type="match status" value="1"/>
</dbReference>